<dbReference type="Pfam" id="PF00196">
    <property type="entry name" value="GerE"/>
    <property type="match status" value="1"/>
</dbReference>
<organism evidence="5 6">
    <name type="scientific">Kribbella jiaozuonensis</name>
    <dbReference type="NCBI Taxonomy" id="2575441"/>
    <lineage>
        <taxon>Bacteria</taxon>
        <taxon>Bacillati</taxon>
        <taxon>Actinomycetota</taxon>
        <taxon>Actinomycetes</taxon>
        <taxon>Propionibacteriales</taxon>
        <taxon>Kribbellaceae</taxon>
        <taxon>Kribbella</taxon>
    </lineage>
</organism>
<dbReference type="EMBL" id="SZPZ01000001">
    <property type="protein sequence ID" value="TKK81337.1"/>
    <property type="molecule type" value="Genomic_DNA"/>
</dbReference>
<dbReference type="PRINTS" id="PR00038">
    <property type="entry name" value="HTHLUXR"/>
</dbReference>
<dbReference type="InterPro" id="IPR016032">
    <property type="entry name" value="Sig_transdc_resp-reg_C-effctor"/>
</dbReference>
<dbReference type="GO" id="GO:0003677">
    <property type="term" value="F:DNA binding"/>
    <property type="evidence" value="ECO:0007669"/>
    <property type="project" value="UniProtKB-KW"/>
</dbReference>
<evidence type="ECO:0000256" key="3">
    <source>
        <dbReference type="ARBA" id="ARBA00023163"/>
    </source>
</evidence>
<dbReference type="CDD" id="cd06170">
    <property type="entry name" value="LuxR_C_like"/>
    <property type="match status" value="1"/>
</dbReference>
<keyword evidence="3" id="KW-0804">Transcription</keyword>
<evidence type="ECO:0000313" key="6">
    <source>
        <dbReference type="Proteomes" id="UP000305836"/>
    </source>
</evidence>
<dbReference type="InterPro" id="IPR000792">
    <property type="entry name" value="Tscrpt_reg_LuxR_C"/>
</dbReference>
<dbReference type="SUPFAM" id="SSF48452">
    <property type="entry name" value="TPR-like"/>
    <property type="match status" value="3"/>
</dbReference>
<sequence>MTEDFLAAGRAALTRGAWSAARGQFERALETETSPEALEGLSWATWWLEDVPACLEARERAYRLYRKADDARAAARMALWLGDDHNEFRGAGAVAEGWFNRAARLLEELEPCPEFGWLRVFEAHAALGQHDTGRARELAVQAQELGRRHRAVDLEMFSLATEGLALVEEGAVEQGMRCLDEATAAALAGEYENLAPAAWTCCRLISACEEIRDYERGAQWCRQVQEFSRRMEARFVTGVCRAHYAAILGWHGDWIEAERELTKAHDDLTLKRPYWRAEAVVRLGELRRRQGQVGQAEALFNEVPSHPLAKRGLAELSLDRGDAAAARDVLERMLRRIPAGSVSRAWPLELLVRADVALGETAELHLAEFCAIADLLRTRPLRAAARFAEGICAAARGEHEEACACLEEAVDLYEGLAPFEAAHARLEFARSLLALGRTDAARREARTALPSIPVPRQDQVELLVALGLVGPPVLSARQVDVLRLIADGLGDREIAGQLVISEHTVHRHVANIFTRLDCSTRAAAVSRAAGLGLL</sequence>
<evidence type="ECO:0000256" key="2">
    <source>
        <dbReference type="ARBA" id="ARBA00023125"/>
    </source>
</evidence>
<dbReference type="InterPro" id="IPR011990">
    <property type="entry name" value="TPR-like_helical_dom_sf"/>
</dbReference>
<keyword evidence="1" id="KW-0805">Transcription regulation</keyword>
<dbReference type="PANTHER" id="PTHR44688">
    <property type="entry name" value="DNA-BINDING TRANSCRIPTIONAL ACTIVATOR DEVR_DOSR"/>
    <property type="match status" value="1"/>
</dbReference>
<dbReference type="OrthoDB" id="27092at2"/>
<dbReference type="AlphaFoldDB" id="A0A4U3M2A8"/>
<evidence type="ECO:0000259" key="4">
    <source>
        <dbReference type="PROSITE" id="PS50043"/>
    </source>
</evidence>
<name>A0A4U3M2A8_9ACTN</name>
<dbReference type="RefSeq" id="WP_137252053.1">
    <property type="nucleotide sequence ID" value="NZ_JBHSPQ010000004.1"/>
</dbReference>
<evidence type="ECO:0000256" key="1">
    <source>
        <dbReference type="ARBA" id="ARBA00023015"/>
    </source>
</evidence>
<comment type="caution">
    <text evidence="5">The sequence shown here is derived from an EMBL/GenBank/DDBJ whole genome shotgun (WGS) entry which is preliminary data.</text>
</comment>
<feature type="domain" description="HTH luxR-type" evidence="4">
    <location>
        <begin position="467"/>
        <end position="532"/>
    </location>
</feature>
<dbReference type="SUPFAM" id="SSF46894">
    <property type="entry name" value="C-terminal effector domain of the bipartite response regulators"/>
    <property type="match status" value="1"/>
</dbReference>
<dbReference type="Gene3D" id="1.25.40.10">
    <property type="entry name" value="Tetratricopeptide repeat domain"/>
    <property type="match status" value="3"/>
</dbReference>
<gene>
    <name evidence="5" type="ORF">FDA38_00200</name>
</gene>
<dbReference type="Proteomes" id="UP000305836">
    <property type="component" value="Unassembled WGS sequence"/>
</dbReference>
<dbReference type="Gene3D" id="1.10.10.10">
    <property type="entry name" value="Winged helix-like DNA-binding domain superfamily/Winged helix DNA-binding domain"/>
    <property type="match status" value="1"/>
</dbReference>
<proteinExistence type="predicted"/>
<dbReference type="PROSITE" id="PS50043">
    <property type="entry name" value="HTH_LUXR_2"/>
    <property type="match status" value="1"/>
</dbReference>
<reference evidence="5 6" key="1">
    <citation type="submission" date="2019-04" db="EMBL/GenBank/DDBJ databases">
        <title>Kribbella sp. NEAU-THZ 27 nov., a novel actinomycete isolated from soil.</title>
        <authorList>
            <person name="Duan L."/>
        </authorList>
    </citation>
    <scope>NUCLEOTIDE SEQUENCE [LARGE SCALE GENOMIC DNA]</scope>
    <source>
        <strain evidence="6">NEAU-THZ27</strain>
    </source>
</reference>
<keyword evidence="6" id="KW-1185">Reference proteome</keyword>
<keyword evidence="2" id="KW-0238">DNA-binding</keyword>
<dbReference type="PANTHER" id="PTHR44688:SF16">
    <property type="entry name" value="DNA-BINDING TRANSCRIPTIONAL ACTIVATOR DEVR_DOSR"/>
    <property type="match status" value="1"/>
</dbReference>
<accession>A0A4U3M2A8</accession>
<dbReference type="InterPro" id="IPR036388">
    <property type="entry name" value="WH-like_DNA-bd_sf"/>
</dbReference>
<dbReference type="GO" id="GO:0006355">
    <property type="term" value="P:regulation of DNA-templated transcription"/>
    <property type="evidence" value="ECO:0007669"/>
    <property type="project" value="InterPro"/>
</dbReference>
<dbReference type="SMART" id="SM00421">
    <property type="entry name" value="HTH_LUXR"/>
    <property type="match status" value="1"/>
</dbReference>
<evidence type="ECO:0000313" key="5">
    <source>
        <dbReference type="EMBL" id="TKK81337.1"/>
    </source>
</evidence>
<protein>
    <submittedName>
        <fullName evidence="5">Helix-turn-helix transcriptional regulator</fullName>
    </submittedName>
</protein>